<evidence type="ECO:0000313" key="2">
    <source>
        <dbReference type="EMBL" id="NKY39779.1"/>
    </source>
</evidence>
<reference evidence="2 3" key="1">
    <citation type="submission" date="2020-04" db="EMBL/GenBank/DDBJ databases">
        <title>MicrobeNet Type strains.</title>
        <authorList>
            <person name="Nicholson A.C."/>
        </authorList>
    </citation>
    <scope>NUCLEOTIDE SEQUENCE [LARGE SCALE GENOMIC DNA]</scope>
    <source>
        <strain evidence="2 3">ATCC BAA-787</strain>
    </source>
</reference>
<dbReference type="Gene3D" id="2.70.98.50">
    <property type="entry name" value="putative glycoside hydrolase family protein from bacillus halodurans"/>
    <property type="match status" value="1"/>
</dbReference>
<protein>
    <recommendedName>
        <fullName evidence="1">Glycosyl hydrolase family 95 N-terminal domain-containing protein</fullName>
    </recommendedName>
</protein>
<name>A0ABX1JZL7_9CELL</name>
<keyword evidence="3" id="KW-1185">Reference proteome</keyword>
<evidence type="ECO:0000259" key="1">
    <source>
        <dbReference type="Pfam" id="PF14498"/>
    </source>
</evidence>
<dbReference type="Proteomes" id="UP000777774">
    <property type="component" value="Unassembled WGS sequence"/>
</dbReference>
<dbReference type="PANTHER" id="PTHR31084">
    <property type="entry name" value="ALPHA-L-FUCOSIDASE 2"/>
    <property type="match status" value="1"/>
</dbReference>
<sequence length="58" mass="6134">MAGRRTLLSFAGPARTWVEAFPVGNGRLGAMVHGGGDRARVQVNDATAWSGRPDAPDR</sequence>
<feature type="domain" description="Glycosyl hydrolase family 95 N-terminal" evidence="1">
    <location>
        <begin position="8"/>
        <end position="54"/>
    </location>
</feature>
<dbReference type="RefSeq" id="WP_168678825.1">
    <property type="nucleotide sequence ID" value="NZ_JAAXOY010000209.1"/>
</dbReference>
<dbReference type="PANTHER" id="PTHR31084:SF0">
    <property type="entry name" value="ALPHA-L-FUCOSIDASE 2"/>
    <property type="match status" value="1"/>
</dbReference>
<accession>A0ABX1JZL7</accession>
<organism evidence="2 3">
    <name type="scientific">Cellulomonas septica</name>
    <dbReference type="NCBI Taxonomy" id="285080"/>
    <lineage>
        <taxon>Bacteria</taxon>
        <taxon>Bacillati</taxon>
        <taxon>Actinomycetota</taxon>
        <taxon>Actinomycetes</taxon>
        <taxon>Micrococcales</taxon>
        <taxon>Cellulomonadaceae</taxon>
        <taxon>Cellulomonas</taxon>
    </lineage>
</organism>
<evidence type="ECO:0000313" key="3">
    <source>
        <dbReference type="Proteomes" id="UP000777774"/>
    </source>
</evidence>
<gene>
    <name evidence="2" type="ORF">HGA02_09630</name>
</gene>
<dbReference type="InterPro" id="IPR027414">
    <property type="entry name" value="GH95_N_dom"/>
</dbReference>
<comment type="caution">
    <text evidence="2">The sequence shown here is derived from an EMBL/GenBank/DDBJ whole genome shotgun (WGS) entry which is preliminary data.</text>
</comment>
<dbReference type="EMBL" id="JAAXOY010000209">
    <property type="protein sequence ID" value="NKY39779.1"/>
    <property type="molecule type" value="Genomic_DNA"/>
</dbReference>
<dbReference type="Pfam" id="PF14498">
    <property type="entry name" value="Glyco_hyd_65N_2"/>
    <property type="match status" value="1"/>
</dbReference>
<proteinExistence type="predicted"/>
<feature type="non-terminal residue" evidence="2">
    <location>
        <position position="58"/>
    </location>
</feature>